<evidence type="ECO:0000256" key="3">
    <source>
        <dbReference type="ARBA" id="ARBA00022723"/>
    </source>
</evidence>
<dbReference type="GO" id="GO:0016705">
    <property type="term" value="F:oxidoreductase activity, acting on paired donors, with incorporation or reduction of molecular oxygen"/>
    <property type="evidence" value="ECO:0007669"/>
    <property type="project" value="InterPro"/>
</dbReference>
<dbReference type="EMBL" id="JAKLMC020000002">
    <property type="protein sequence ID" value="KAK5957815.1"/>
    <property type="molecule type" value="Genomic_DNA"/>
</dbReference>
<dbReference type="PANTHER" id="PTHR24305">
    <property type="entry name" value="CYTOCHROME P450"/>
    <property type="match status" value="1"/>
</dbReference>
<dbReference type="SUPFAM" id="SSF48264">
    <property type="entry name" value="Cytochrome P450"/>
    <property type="match status" value="1"/>
</dbReference>
<keyword evidence="4" id="KW-0560">Oxidoreductase</keyword>
<dbReference type="Pfam" id="PF00067">
    <property type="entry name" value="p450"/>
    <property type="match status" value="1"/>
</dbReference>
<protein>
    <recommendedName>
        <fullName evidence="10">Cytochrome P450</fullName>
    </recommendedName>
</protein>
<keyword evidence="3 7" id="KW-0479">Metal-binding</keyword>
<dbReference type="InterPro" id="IPR002403">
    <property type="entry name" value="Cyt_P450_E_grp-IV"/>
</dbReference>
<evidence type="ECO:0000313" key="8">
    <source>
        <dbReference type="EMBL" id="KAK5957815.1"/>
    </source>
</evidence>
<dbReference type="AlphaFoldDB" id="A0AAN8IBX3"/>
<dbReference type="InterPro" id="IPR036396">
    <property type="entry name" value="Cyt_P450_sf"/>
</dbReference>
<dbReference type="GO" id="GO:0004497">
    <property type="term" value="F:monooxygenase activity"/>
    <property type="evidence" value="ECO:0007669"/>
    <property type="project" value="UniProtKB-KW"/>
</dbReference>
<dbReference type="Gene3D" id="1.10.630.10">
    <property type="entry name" value="Cytochrome P450"/>
    <property type="match status" value="1"/>
</dbReference>
<organism evidence="8 9">
    <name type="scientific">Knufia fluminis</name>
    <dbReference type="NCBI Taxonomy" id="191047"/>
    <lineage>
        <taxon>Eukaryota</taxon>
        <taxon>Fungi</taxon>
        <taxon>Dikarya</taxon>
        <taxon>Ascomycota</taxon>
        <taxon>Pezizomycotina</taxon>
        <taxon>Eurotiomycetes</taxon>
        <taxon>Chaetothyriomycetidae</taxon>
        <taxon>Chaetothyriales</taxon>
        <taxon>Trichomeriaceae</taxon>
        <taxon>Knufia</taxon>
    </lineage>
</organism>
<evidence type="ECO:0000256" key="6">
    <source>
        <dbReference type="ARBA" id="ARBA00023033"/>
    </source>
</evidence>
<evidence type="ECO:0000313" key="9">
    <source>
        <dbReference type="Proteomes" id="UP001316803"/>
    </source>
</evidence>
<evidence type="ECO:0008006" key="10">
    <source>
        <dbReference type="Google" id="ProtNLM"/>
    </source>
</evidence>
<evidence type="ECO:0000256" key="5">
    <source>
        <dbReference type="ARBA" id="ARBA00023004"/>
    </source>
</evidence>
<dbReference type="GO" id="GO:0020037">
    <property type="term" value="F:heme binding"/>
    <property type="evidence" value="ECO:0007669"/>
    <property type="project" value="InterPro"/>
</dbReference>
<comment type="cofactor">
    <cofactor evidence="1 7">
        <name>heme</name>
        <dbReference type="ChEBI" id="CHEBI:30413"/>
    </cofactor>
</comment>
<evidence type="ECO:0000256" key="4">
    <source>
        <dbReference type="ARBA" id="ARBA00023002"/>
    </source>
</evidence>
<keyword evidence="6" id="KW-0503">Monooxygenase</keyword>
<keyword evidence="9" id="KW-1185">Reference proteome</keyword>
<evidence type="ECO:0000256" key="2">
    <source>
        <dbReference type="ARBA" id="ARBA00010617"/>
    </source>
</evidence>
<gene>
    <name evidence="8" type="ORF">OHC33_001004</name>
</gene>
<accession>A0AAN8IBX3</accession>
<keyword evidence="5 7" id="KW-0408">Iron</keyword>
<keyword evidence="7" id="KW-0349">Heme</keyword>
<dbReference type="InterPro" id="IPR050121">
    <property type="entry name" value="Cytochrome_P450_monoxygenase"/>
</dbReference>
<dbReference type="GO" id="GO:0005506">
    <property type="term" value="F:iron ion binding"/>
    <property type="evidence" value="ECO:0007669"/>
    <property type="project" value="InterPro"/>
</dbReference>
<reference evidence="8 9" key="1">
    <citation type="submission" date="2022-12" db="EMBL/GenBank/DDBJ databases">
        <title>Genomic features and morphological characterization of a novel Knufia sp. strain isolated from spacecraft assembly facility.</title>
        <authorList>
            <person name="Teixeira M."/>
            <person name="Chander A.M."/>
            <person name="Stajich J.E."/>
            <person name="Venkateswaran K."/>
        </authorList>
    </citation>
    <scope>NUCLEOTIDE SEQUENCE [LARGE SCALE GENOMIC DNA]</scope>
    <source>
        <strain evidence="8 9">FJI-L2-BK-P2</strain>
    </source>
</reference>
<evidence type="ECO:0000256" key="1">
    <source>
        <dbReference type="ARBA" id="ARBA00001971"/>
    </source>
</evidence>
<name>A0AAN8IBX3_9EURO</name>
<sequence>MRHSGSILLSHQAFKCITPSEGVMIGRTFIAGNTNIQIPQYVLSRSPDYFIDPLSFIPERWSTKPELVKNKDAYAPFSTGPYNCIGKNLALMEVRTITSQIVDQFDVSFAPGEDGSTLLMKTRDHFTLGLAELRLCFKRRG</sequence>
<evidence type="ECO:0000256" key="7">
    <source>
        <dbReference type="PIRSR" id="PIRSR602403-1"/>
    </source>
</evidence>
<comment type="similarity">
    <text evidence="2">Belongs to the cytochrome P450 family.</text>
</comment>
<dbReference type="PRINTS" id="PR00465">
    <property type="entry name" value="EP450IV"/>
</dbReference>
<comment type="caution">
    <text evidence="8">The sequence shown here is derived from an EMBL/GenBank/DDBJ whole genome shotgun (WGS) entry which is preliminary data.</text>
</comment>
<proteinExistence type="inferred from homology"/>
<dbReference type="Proteomes" id="UP001316803">
    <property type="component" value="Unassembled WGS sequence"/>
</dbReference>
<dbReference type="InterPro" id="IPR001128">
    <property type="entry name" value="Cyt_P450"/>
</dbReference>
<dbReference type="PANTHER" id="PTHR24305:SF187">
    <property type="entry name" value="P450, PUTATIVE (EUROFUNG)-RELATED"/>
    <property type="match status" value="1"/>
</dbReference>
<feature type="binding site" description="axial binding residue" evidence="7">
    <location>
        <position position="84"/>
    </location>
    <ligand>
        <name>heme</name>
        <dbReference type="ChEBI" id="CHEBI:30413"/>
    </ligand>
    <ligandPart>
        <name>Fe</name>
        <dbReference type="ChEBI" id="CHEBI:18248"/>
    </ligandPart>
</feature>